<proteinExistence type="predicted"/>
<comment type="caution">
    <text evidence="2">The sequence shown here is derived from an EMBL/GenBank/DDBJ whole genome shotgun (WGS) entry which is preliminary data.</text>
</comment>
<gene>
    <name evidence="2" type="ORF">GCM10008938_46320</name>
</gene>
<dbReference type="Pfam" id="PF21831">
    <property type="entry name" value="DUF6891"/>
    <property type="match status" value="2"/>
</dbReference>
<dbReference type="RefSeq" id="WP_373289915.1">
    <property type="nucleotide sequence ID" value="NZ_BMOD01000031.1"/>
</dbReference>
<feature type="domain" description="DUF6891" evidence="1">
    <location>
        <begin position="146"/>
        <end position="219"/>
    </location>
</feature>
<dbReference type="Proteomes" id="UP000632222">
    <property type="component" value="Unassembled WGS sequence"/>
</dbReference>
<name>A0ABQ2DEF5_9DEIO</name>
<accession>A0ABQ2DEF5</accession>
<reference evidence="3" key="1">
    <citation type="journal article" date="2019" name="Int. J. Syst. Evol. Microbiol.">
        <title>The Global Catalogue of Microorganisms (GCM) 10K type strain sequencing project: providing services to taxonomists for standard genome sequencing and annotation.</title>
        <authorList>
            <consortium name="The Broad Institute Genomics Platform"/>
            <consortium name="The Broad Institute Genome Sequencing Center for Infectious Disease"/>
            <person name="Wu L."/>
            <person name="Ma J."/>
        </authorList>
    </citation>
    <scope>NUCLEOTIDE SEQUENCE [LARGE SCALE GENOMIC DNA]</scope>
    <source>
        <strain evidence="3">JCM 14370</strain>
    </source>
</reference>
<feature type="domain" description="DUF6891" evidence="1">
    <location>
        <begin position="4"/>
        <end position="108"/>
    </location>
</feature>
<evidence type="ECO:0000259" key="1">
    <source>
        <dbReference type="Pfam" id="PF21831"/>
    </source>
</evidence>
<protein>
    <recommendedName>
        <fullName evidence="1">DUF6891 domain-containing protein</fullName>
    </recommendedName>
</protein>
<organism evidence="2 3">
    <name type="scientific">Deinococcus roseus</name>
    <dbReference type="NCBI Taxonomy" id="392414"/>
    <lineage>
        <taxon>Bacteria</taxon>
        <taxon>Thermotogati</taxon>
        <taxon>Deinococcota</taxon>
        <taxon>Deinococci</taxon>
        <taxon>Deinococcales</taxon>
        <taxon>Deinococcaceae</taxon>
        <taxon>Deinococcus</taxon>
    </lineage>
</organism>
<sequence length="220" mass="26468">MEDWQQIEQQMRLRIWGGFENPEDFKRCFVVDYLQDWQDAENQRLFEILTDRLFEEYRSEQATWVFPTDHDLLQQAFESMEHEGILVLQNLQSTNSSAPYEALEELKERLLEFDFIYLLKQLGVLDPFDKELDDNCYYGLLHSEPVKIKGYVYYTGYRMDDAVRGKAFYLGYQDFYENLQIKQDIAETIFRTLKTTGLQVFWDGEASRKIEVHMKWQKRA</sequence>
<dbReference type="InterPro" id="IPR054186">
    <property type="entry name" value="DUF6891"/>
</dbReference>
<evidence type="ECO:0000313" key="3">
    <source>
        <dbReference type="Proteomes" id="UP000632222"/>
    </source>
</evidence>
<keyword evidence="3" id="KW-1185">Reference proteome</keyword>
<evidence type="ECO:0000313" key="2">
    <source>
        <dbReference type="EMBL" id="GGJ54998.1"/>
    </source>
</evidence>
<dbReference type="EMBL" id="BMOD01000031">
    <property type="protein sequence ID" value="GGJ54998.1"/>
    <property type="molecule type" value="Genomic_DNA"/>
</dbReference>